<sequence>MHRILLILAFLVCVGCTNYQTLQQVTYEKKEYKITKRLPFITTACDLYPLFPTDHLKYRQIVSIWEDGKFRRDFLYKEPFDAIEDLRIYKSNDYLWSLLLLPFFGKRECDQYHITGYLIYFDSESKQKWYTNIQKEKPKLQADLPMMVVRESHLMDSEILTQVKSEMDRNRVKTSYHQPKDPLFPIKVWSQKPNSEITALSDDRLIDTCLEFPYECVTDANYRQEIRRRSFAEHNQNTNPTSFSQNISAKIQSTYDKTYLGCYCRKNPDFSIYVSCPIDSYGLDSICKEKIDCFQKIIGLETTQNIGQNQCQKKFKDDLSFLIKTKEPKDKIHQGKENFERMLFYTKKIWALEVLKSSIR</sequence>
<organism evidence="1 2">
    <name type="scientific">Leptospira vanthielii</name>
    <dbReference type="NCBI Taxonomy" id="293085"/>
    <lineage>
        <taxon>Bacteria</taxon>
        <taxon>Pseudomonadati</taxon>
        <taxon>Spirochaetota</taxon>
        <taxon>Spirochaetia</taxon>
        <taxon>Leptospirales</taxon>
        <taxon>Leptospiraceae</taxon>
        <taxon>Leptospira</taxon>
    </lineage>
</organism>
<reference evidence="2" key="1">
    <citation type="journal article" date="2019" name="PLoS Negl. Trop. Dis.">
        <title>Revisiting the worldwide diversity of Leptospira species in the environment.</title>
        <authorList>
            <person name="Vincent A.T."/>
            <person name="Schiettekatte O."/>
            <person name="Bourhy P."/>
            <person name="Veyrier F.J."/>
            <person name="Picardeau M."/>
        </authorList>
    </citation>
    <scope>NUCLEOTIDE SEQUENCE [LARGE SCALE GENOMIC DNA]</scope>
    <source>
        <strain evidence="2">201601955</strain>
    </source>
</reference>
<dbReference type="Proteomes" id="UP000298112">
    <property type="component" value="Unassembled WGS sequence"/>
</dbReference>
<dbReference type="RefSeq" id="WP_135657192.1">
    <property type="nucleotide sequence ID" value="NZ_RQHF01000009.1"/>
</dbReference>
<evidence type="ECO:0008006" key="3">
    <source>
        <dbReference type="Google" id="ProtNLM"/>
    </source>
</evidence>
<name>A0ABY2NTC2_9LEPT</name>
<evidence type="ECO:0000313" key="2">
    <source>
        <dbReference type="Proteomes" id="UP000298112"/>
    </source>
</evidence>
<comment type="caution">
    <text evidence="1">The sequence shown here is derived from an EMBL/GenBank/DDBJ whole genome shotgun (WGS) entry which is preliminary data.</text>
</comment>
<protein>
    <recommendedName>
        <fullName evidence="3">Lipoprotein</fullName>
    </recommendedName>
</protein>
<keyword evidence="2" id="KW-1185">Reference proteome</keyword>
<proteinExistence type="predicted"/>
<evidence type="ECO:0000313" key="1">
    <source>
        <dbReference type="EMBL" id="TGM60482.1"/>
    </source>
</evidence>
<accession>A0ABY2NTC2</accession>
<gene>
    <name evidence="1" type="ORF">EHQ95_03780</name>
</gene>
<dbReference type="EMBL" id="RQHF01000009">
    <property type="protein sequence ID" value="TGM60482.1"/>
    <property type="molecule type" value="Genomic_DNA"/>
</dbReference>